<dbReference type="InterPro" id="IPR039420">
    <property type="entry name" value="WalR-like"/>
</dbReference>
<dbReference type="PANTHER" id="PTHR48111:SF56">
    <property type="entry name" value="TETRATHIONATE RESPONSE REGULATORY PROTEIN TTRR"/>
    <property type="match status" value="1"/>
</dbReference>
<reference evidence="4 5" key="1">
    <citation type="submission" date="2019-03" db="EMBL/GenBank/DDBJ databases">
        <title>Genome sequence of Sphingomonas sp. 17J27-24.</title>
        <authorList>
            <person name="Kim M."/>
            <person name="Maeng S."/>
            <person name="Sathiyaraj S."/>
        </authorList>
    </citation>
    <scope>NUCLEOTIDE SEQUENCE [LARGE SCALE GENOMIC DNA]</scope>
    <source>
        <strain evidence="4 5">17J27-24</strain>
    </source>
</reference>
<proteinExistence type="predicted"/>
<dbReference type="SUPFAM" id="SSF52172">
    <property type="entry name" value="CheY-like"/>
    <property type="match status" value="1"/>
</dbReference>
<protein>
    <submittedName>
        <fullName evidence="4">Response regulator</fullName>
    </submittedName>
</protein>
<dbReference type="EMBL" id="SPDV01000009">
    <property type="protein sequence ID" value="TFI59113.1"/>
    <property type="molecule type" value="Genomic_DNA"/>
</dbReference>
<dbReference type="GO" id="GO:0005829">
    <property type="term" value="C:cytosol"/>
    <property type="evidence" value="ECO:0007669"/>
    <property type="project" value="TreeGrafter"/>
</dbReference>
<name>A0A4Y8ZSX3_9SPHN</name>
<sequence>MVSQKLILEPGSIFAVAALRTQYAFAEVRLDERVYIIDGAGRSGVALSFTLSAAGFDPLFYPRLSLFLAHATETPPACILVDVDGPGDGGLETLYGLRAGGISWPVIAVSATDDPGVAARALSAGADDFVAAPFAAGDLVQVIRSAASLLESAR</sequence>
<feature type="modified residue" description="4-aspartylphosphate" evidence="2">
    <location>
        <position position="82"/>
    </location>
</feature>
<keyword evidence="2" id="KW-0597">Phosphoprotein</keyword>
<dbReference type="InterPro" id="IPR001789">
    <property type="entry name" value="Sig_transdc_resp-reg_receiver"/>
</dbReference>
<dbReference type="GO" id="GO:0006355">
    <property type="term" value="P:regulation of DNA-templated transcription"/>
    <property type="evidence" value="ECO:0007669"/>
    <property type="project" value="TreeGrafter"/>
</dbReference>
<dbReference type="PROSITE" id="PS50110">
    <property type="entry name" value="RESPONSE_REGULATORY"/>
    <property type="match status" value="1"/>
</dbReference>
<dbReference type="Gene3D" id="3.40.50.2300">
    <property type="match status" value="1"/>
</dbReference>
<dbReference type="PANTHER" id="PTHR48111">
    <property type="entry name" value="REGULATOR OF RPOS"/>
    <property type="match status" value="1"/>
</dbReference>
<comment type="caution">
    <text evidence="4">The sequence shown here is derived from an EMBL/GenBank/DDBJ whole genome shotgun (WGS) entry which is preliminary data.</text>
</comment>
<dbReference type="GO" id="GO:0000976">
    <property type="term" value="F:transcription cis-regulatory region binding"/>
    <property type="evidence" value="ECO:0007669"/>
    <property type="project" value="TreeGrafter"/>
</dbReference>
<keyword evidence="1" id="KW-0238">DNA-binding</keyword>
<dbReference type="SMART" id="SM00448">
    <property type="entry name" value="REC"/>
    <property type="match status" value="1"/>
</dbReference>
<dbReference type="InterPro" id="IPR011006">
    <property type="entry name" value="CheY-like_superfamily"/>
</dbReference>
<dbReference type="GO" id="GO:0000156">
    <property type="term" value="F:phosphorelay response regulator activity"/>
    <property type="evidence" value="ECO:0007669"/>
    <property type="project" value="TreeGrafter"/>
</dbReference>
<organism evidence="4 5">
    <name type="scientific">Sphingomonas parva</name>
    <dbReference type="NCBI Taxonomy" id="2555898"/>
    <lineage>
        <taxon>Bacteria</taxon>
        <taxon>Pseudomonadati</taxon>
        <taxon>Pseudomonadota</taxon>
        <taxon>Alphaproteobacteria</taxon>
        <taxon>Sphingomonadales</taxon>
        <taxon>Sphingomonadaceae</taxon>
        <taxon>Sphingomonas</taxon>
    </lineage>
</organism>
<evidence type="ECO:0000259" key="3">
    <source>
        <dbReference type="PROSITE" id="PS50110"/>
    </source>
</evidence>
<dbReference type="OrthoDB" id="9782655at2"/>
<keyword evidence="5" id="KW-1185">Reference proteome</keyword>
<dbReference type="AlphaFoldDB" id="A0A4Y8ZSX3"/>
<dbReference type="Proteomes" id="UP000298213">
    <property type="component" value="Unassembled WGS sequence"/>
</dbReference>
<feature type="domain" description="Response regulatory" evidence="3">
    <location>
        <begin position="33"/>
        <end position="147"/>
    </location>
</feature>
<dbReference type="GO" id="GO:0032993">
    <property type="term" value="C:protein-DNA complex"/>
    <property type="evidence" value="ECO:0007669"/>
    <property type="project" value="TreeGrafter"/>
</dbReference>
<accession>A0A4Y8ZSX3</accession>
<gene>
    <name evidence="4" type="ORF">E2493_06195</name>
</gene>
<evidence type="ECO:0000256" key="2">
    <source>
        <dbReference type="PROSITE-ProRule" id="PRU00169"/>
    </source>
</evidence>
<evidence type="ECO:0000313" key="4">
    <source>
        <dbReference type="EMBL" id="TFI59113.1"/>
    </source>
</evidence>
<evidence type="ECO:0000313" key="5">
    <source>
        <dbReference type="Proteomes" id="UP000298213"/>
    </source>
</evidence>
<dbReference type="Pfam" id="PF00072">
    <property type="entry name" value="Response_reg"/>
    <property type="match status" value="1"/>
</dbReference>
<evidence type="ECO:0000256" key="1">
    <source>
        <dbReference type="ARBA" id="ARBA00023125"/>
    </source>
</evidence>